<dbReference type="RefSeq" id="WP_109655389.1">
    <property type="nucleotide sequence ID" value="NZ_CP029145.1"/>
</dbReference>
<evidence type="ECO:0000256" key="1">
    <source>
        <dbReference type="ARBA" id="ARBA00011900"/>
    </source>
</evidence>
<feature type="domain" description="Type II methyltransferase M.TaqI-like" evidence="6">
    <location>
        <begin position="646"/>
        <end position="927"/>
    </location>
</feature>
<dbReference type="Pfam" id="PF07669">
    <property type="entry name" value="Eco57I"/>
    <property type="match status" value="1"/>
</dbReference>
<gene>
    <name evidence="9" type="ORF">DDQ68_05365</name>
</gene>
<dbReference type="Pfam" id="PF23653">
    <property type="entry name" value="DUF7149"/>
    <property type="match status" value="1"/>
</dbReference>
<dbReference type="InterPro" id="IPR056716">
    <property type="entry name" value="DUF7814"/>
</dbReference>
<name>A0A2Z3GUA9_9BACT</name>
<dbReference type="AlphaFoldDB" id="A0A2Z3GUA9"/>
<dbReference type="PANTHER" id="PTHR33841">
    <property type="entry name" value="DNA METHYLTRANSFERASE YEEA-RELATED"/>
    <property type="match status" value="1"/>
</dbReference>
<dbReference type="GO" id="GO:0003676">
    <property type="term" value="F:nucleic acid binding"/>
    <property type="evidence" value="ECO:0007669"/>
    <property type="project" value="InterPro"/>
</dbReference>
<dbReference type="KEGG" id="hnv:DDQ68_05365"/>
<dbReference type="InterPro" id="IPR029063">
    <property type="entry name" value="SAM-dependent_MTases_sf"/>
</dbReference>
<keyword evidence="4" id="KW-0949">S-adenosyl-L-methionine</keyword>
<evidence type="ECO:0000256" key="5">
    <source>
        <dbReference type="ARBA" id="ARBA00047942"/>
    </source>
</evidence>
<evidence type="ECO:0000313" key="9">
    <source>
        <dbReference type="EMBL" id="AWM32270.1"/>
    </source>
</evidence>
<evidence type="ECO:0000259" key="8">
    <source>
        <dbReference type="Pfam" id="PF25120"/>
    </source>
</evidence>
<feature type="domain" description="DUF7814" evidence="8">
    <location>
        <begin position="238"/>
        <end position="468"/>
    </location>
</feature>
<organism evidence="9 10">
    <name type="scientific">Hymenobacter nivis</name>
    <dbReference type="NCBI Taxonomy" id="1850093"/>
    <lineage>
        <taxon>Bacteria</taxon>
        <taxon>Pseudomonadati</taxon>
        <taxon>Bacteroidota</taxon>
        <taxon>Cytophagia</taxon>
        <taxon>Cytophagales</taxon>
        <taxon>Hymenobacteraceae</taxon>
        <taxon>Hymenobacter</taxon>
    </lineage>
</organism>
<dbReference type="GO" id="GO:0032259">
    <property type="term" value="P:methylation"/>
    <property type="evidence" value="ECO:0007669"/>
    <property type="project" value="UniProtKB-KW"/>
</dbReference>
<dbReference type="EC" id="2.1.1.72" evidence="1"/>
<dbReference type="InterPro" id="IPR050953">
    <property type="entry name" value="N4_N6_ade-DNA_methylase"/>
</dbReference>
<dbReference type="Gene3D" id="3.40.50.150">
    <property type="entry name" value="Vaccinia Virus protein VP39"/>
    <property type="match status" value="1"/>
</dbReference>
<evidence type="ECO:0000259" key="7">
    <source>
        <dbReference type="Pfam" id="PF23653"/>
    </source>
</evidence>
<dbReference type="PANTHER" id="PTHR33841:SF1">
    <property type="entry name" value="DNA METHYLTRANSFERASE A"/>
    <property type="match status" value="1"/>
</dbReference>
<dbReference type="OrthoDB" id="32195at2"/>
<dbReference type="Proteomes" id="UP000245999">
    <property type="component" value="Chromosome"/>
</dbReference>
<evidence type="ECO:0000256" key="3">
    <source>
        <dbReference type="ARBA" id="ARBA00022679"/>
    </source>
</evidence>
<dbReference type="PRINTS" id="PR00507">
    <property type="entry name" value="N12N6MTFRASE"/>
</dbReference>
<dbReference type="EMBL" id="CP029145">
    <property type="protein sequence ID" value="AWM32270.1"/>
    <property type="molecule type" value="Genomic_DNA"/>
</dbReference>
<accession>A0A2Z3GUA9</accession>
<evidence type="ECO:0000256" key="4">
    <source>
        <dbReference type="ARBA" id="ARBA00022691"/>
    </source>
</evidence>
<comment type="catalytic activity">
    <reaction evidence="5">
        <text>a 2'-deoxyadenosine in DNA + S-adenosyl-L-methionine = an N(6)-methyl-2'-deoxyadenosine in DNA + S-adenosyl-L-homocysteine + H(+)</text>
        <dbReference type="Rhea" id="RHEA:15197"/>
        <dbReference type="Rhea" id="RHEA-COMP:12418"/>
        <dbReference type="Rhea" id="RHEA-COMP:12419"/>
        <dbReference type="ChEBI" id="CHEBI:15378"/>
        <dbReference type="ChEBI" id="CHEBI:57856"/>
        <dbReference type="ChEBI" id="CHEBI:59789"/>
        <dbReference type="ChEBI" id="CHEBI:90615"/>
        <dbReference type="ChEBI" id="CHEBI:90616"/>
        <dbReference type="EC" id="2.1.1.72"/>
    </reaction>
</comment>
<protein>
    <recommendedName>
        <fullName evidence="1">site-specific DNA-methyltransferase (adenine-specific)</fullName>
        <ecNumber evidence="1">2.1.1.72</ecNumber>
    </recommendedName>
</protein>
<dbReference type="Pfam" id="PF25120">
    <property type="entry name" value="DUF7814"/>
    <property type="match status" value="1"/>
</dbReference>
<dbReference type="InterPro" id="IPR002052">
    <property type="entry name" value="DNA_methylase_N6_adenine_CS"/>
</dbReference>
<reference evidence="10" key="1">
    <citation type="submission" date="2018-04" db="EMBL/GenBank/DDBJ databases">
        <title>Complete genome of Antarctic heterotrophic bacterium Hymenobacter nivis.</title>
        <authorList>
            <person name="Terashima M."/>
        </authorList>
    </citation>
    <scope>NUCLEOTIDE SEQUENCE [LARGE SCALE GENOMIC DNA]</scope>
    <source>
        <strain evidence="10">NBRC 111535</strain>
    </source>
</reference>
<dbReference type="GO" id="GO:0006304">
    <property type="term" value="P:DNA modification"/>
    <property type="evidence" value="ECO:0007669"/>
    <property type="project" value="InterPro"/>
</dbReference>
<dbReference type="InterPro" id="IPR011639">
    <property type="entry name" value="MethylTrfase_TaqI-like_dom"/>
</dbReference>
<dbReference type="PROSITE" id="PS00092">
    <property type="entry name" value="N6_MTASE"/>
    <property type="match status" value="1"/>
</dbReference>
<dbReference type="GO" id="GO:0009007">
    <property type="term" value="F:site-specific DNA-methyltransferase (adenine-specific) activity"/>
    <property type="evidence" value="ECO:0007669"/>
    <property type="project" value="UniProtKB-EC"/>
</dbReference>
<keyword evidence="2 9" id="KW-0489">Methyltransferase</keyword>
<keyword evidence="3" id="KW-0808">Transferase</keyword>
<dbReference type="REBASE" id="252661">
    <property type="entry name" value="Hni11535ORF5365P"/>
</dbReference>
<dbReference type="InterPro" id="IPR055573">
    <property type="entry name" value="DUF7149"/>
</dbReference>
<evidence type="ECO:0000259" key="6">
    <source>
        <dbReference type="Pfam" id="PF07669"/>
    </source>
</evidence>
<dbReference type="SUPFAM" id="SSF53335">
    <property type="entry name" value="S-adenosyl-L-methionine-dependent methyltransferases"/>
    <property type="match status" value="1"/>
</dbReference>
<evidence type="ECO:0000313" key="10">
    <source>
        <dbReference type="Proteomes" id="UP000245999"/>
    </source>
</evidence>
<proteinExistence type="predicted"/>
<keyword evidence="10" id="KW-1185">Reference proteome</keyword>
<evidence type="ECO:0000256" key="2">
    <source>
        <dbReference type="ARBA" id="ARBA00022603"/>
    </source>
</evidence>
<sequence>MLTPRPETPTQALDLAFRRQKPTRAQLDDFAVARQHLLAAINPAESEEHLKKLLIDFLAHPGVLGPGYYLNVSKRRDLVVRTGPKEAAPVGVVVEVKRAANPGEMVTPQDLNRKAFHELLLYYLEDRRDGHADDLRRLVITNGYEWFVFDALDFDRLFWRDTAFKNDFLAWAGGKKAGKTTKYFYEEMAQPFLGALAAELPFTYLDLRTEPATERDLITRTKLFQAPHLLKAAFAQDANTLNRAFYEELLYLIGLEEVKDKGRKLIKRVAPTEREHVGSLLRNTIEVLRSDDLLTNLTPAERSTYGDAPDGQLFGVALELCLTWINRLLFLKLLEGQLRRYHAGNPAALTDQYRFLTPELLPDFGALNDLFFQVLNTPATQRTEAVRAAYAHLPYLNSSLYEPSELERQTTRIRGLNHHLTLPLYRKSVLPAQGPPPHTLAYLLRFLDAYDFASEGDEQVQETQKPLISAAVLGLIFEKLNGYQDGSFYTPGFITMYMARHTLRRAVVQHFNRRSGFGAPDVPALAERLDRNNRLADSAFFNTLTVLDPAVGSGHFLVSALNELLAIKAELGLLLDEAGKRLRYRLTVARDELVVVHEDDDPHDPHALFQYRARLDAATGRRTVAPAHTSLQRALFQEKRHLIEHALFGVDLNPNSVRICRLRLWIELLKHAYYLPDTGFDQLETLPNLDLNIKAGNSLLSRFDLGADLSDVFRQGKFTLKTYRDAVHAYFNTRDRAAKQELQQFLAEIKEQFTATIYRGDPLRREISGHKSDLLRIELDSKPDMFGKAKLTEEDAWERTTVVAMKLRKAEATLADREKGAFYRHAFEWRFEFPEVLDEKGRFRGFDVVIGNPPYGVKLEESMLNHVATAFPINTPETANLFVQRAKSLLRPEGHLSFIVPKSLTYASNYRGLRNDIFDEIQTVVDCGKVWPEVKLEVCIFSLVKGVSRSDYVSLTRTQEAMHEIGLIRKEWASTFGFFLNGVTPKEIELALRIKKSNAVLGEFITNTRGAAFQSHLNKDGDLAVFGGAEISASGLREPKGYLAGDFLVPEIGRGKLQAVLVQNIVAHIEKPTPHIKIICTPVVTTGLLITDTINQLVPEEPTHQLLLWAVLNSSVVGWYVYRFIFGNAVRTMHFDNVVTDRIPYPSAITVENASEIIRRVRINFTNATPSSFVEVDRLVSLLYGLSEAEHQSIILKNQTI</sequence>
<feature type="domain" description="DUF7149" evidence="7">
    <location>
        <begin position="8"/>
        <end position="237"/>
    </location>
</feature>